<feature type="domain" description="C2" evidence="3">
    <location>
        <begin position="249"/>
        <end position="378"/>
    </location>
</feature>
<dbReference type="GO" id="GO:0001786">
    <property type="term" value="F:phosphatidylserine binding"/>
    <property type="evidence" value="ECO:0007669"/>
    <property type="project" value="TreeGrafter"/>
</dbReference>
<dbReference type="Pfam" id="PF00168">
    <property type="entry name" value="C2"/>
    <property type="match status" value="2"/>
</dbReference>
<keyword evidence="2" id="KW-0472">Membrane</keyword>
<dbReference type="GO" id="GO:0005886">
    <property type="term" value="C:plasma membrane"/>
    <property type="evidence" value="ECO:0007669"/>
    <property type="project" value="TreeGrafter"/>
</dbReference>
<dbReference type="EnsemblMetazoa" id="XM_028660267.1">
    <property type="protein sequence ID" value="XP_028516068.1"/>
    <property type="gene ID" value="LOC110243118"/>
</dbReference>
<accession>A0A913YM14</accession>
<dbReference type="PANTHER" id="PTHR10024">
    <property type="entry name" value="SYNAPTOTAGMIN"/>
    <property type="match status" value="1"/>
</dbReference>
<keyword evidence="2" id="KW-0812">Transmembrane</keyword>
<keyword evidence="5" id="KW-1185">Reference proteome</keyword>
<dbReference type="PROSITE" id="PS50004">
    <property type="entry name" value="C2"/>
    <property type="match status" value="2"/>
</dbReference>
<evidence type="ECO:0000256" key="2">
    <source>
        <dbReference type="SAM" id="Phobius"/>
    </source>
</evidence>
<dbReference type="GeneID" id="110243118"/>
<dbReference type="GO" id="GO:0000149">
    <property type="term" value="F:SNARE binding"/>
    <property type="evidence" value="ECO:0007669"/>
    <property type="project" value="TreeGrafter"/>
</dbReference>
<dbReference type="GO" id="GO:0005509">
    <property type="term" value="F:calcium ion binding"/>
    <property type="evidence" value="ECO:0007669"/>
    <property type="project" value="TreeGrafter"/>
</dbReference>
<dbReference type="GO" id="GO:0005544">
    <property type="term" value="F:calcium-dependent phospholipid binding"/>
    <property type="evidence" value="ECO:0007669"/>
    <property type="project" value="TreeGrafter"/>
</dbReference>
<dbReference type="GO" id="GO:0030276">
    <property type="term" value="F:clathrin binding"/>
    <property type="evidence" value="ECO:0007669"/>
    <property type="project" value="TreeGrafter"/>
</dbReference>
<reference evidence="4" key="1">
    <citation type="submission" date="2022-11" db="UniProtKB">
        <authorList>
            <consortium name="EnsemblMetazoa"/>
        </authorList>
    </citation>
    <scope>IDENTIFICATION</scope>
</reference>
<dbReference type="GO" id="GO:0098793">
    <property type="term" value="C:presynapse"/>
    <property type="evidence" value="ECO:0007669"/>
    <property type="project" value="GOC"/>
</dbReference>
<feature type="transmembrane region" description="Helical" evidence="2">
    <location>
        <begin position="47"/>
        <end position="69"/>
    </location>
</feature>
<feature type="region of interest" description="Disordered" evidence="1">
    <location>
        <begin position="146"/>
        <end position="216"/>
    </location>
</feature>
<dbReference type="GO" id="GO:0048791">
    <property type="term" value="P:calcium ion-regulated exocytosis of neurotransmitter"/>
    <property type="evidence" value="ECO:0007669"/>
    <property type="project" value="TreeGrafter"/>
</dbReference>
<dbReference type="Gene3D" id="2.60.40.150">
    <property type="entry name" value="C2 domain"/>
    <property type="match status" value="2"/>
</dbReference>
<feature type="compositionally biased region" description="Basic and acidic residues" evidence="1">
    <location>
        <begin position="160"/>
        <end position="169"/>
    </location>
</feature>
<dbReference type="Proteomes" id="UP000887567">
    <property type="component" value="Unplaced"/>
</dbReference>
<evidence type="ECO:0000259" key="3">
    <source>
        <dbReference type="PROSITE" id="PS50004"/>
    </source>
</evidence>
<proteinExistence type="predicted"/>
<keyword evidence="2" id="KW-1133">Transmembrane helix</keyword>
<dbReference type="PANTHER" id="PTHR10024:SF227">
    <property type="entry name" value="SYNAPTOTAGMIN 1"/>
    <property type="match status" value="1"/>
</dbReference>
<dbReference type="CDD" id="cd00276">
    <property type="entry name" value="C2B_Synaptotagmin"/>
    <property type="match status" value="1"/>
</dbReference>
<dbReference type="InterPro" id="IPR035892">
    <property type="entry name" value="C2_domain_sf"/>
</dbReference>
<dbReference type="GO" id="GO:0070382">
    <property type="term" value="C:exocytic vesicle"/>
    <property type="evidence" value="ECO:0007669"/>
    <property type="project" value="TreeGrafter"/>
</dbReference>
<evidence type="ECO:0000256" key="1">
    <source>
        <dbReference type="SAM" id="MobiDB-lite"/>
    </source>
</evidence>
<evidence type="ECO:0000313" key="5">
    <source>
        <dbReference type="Proteomes" id="UP000887567"/>
    </source>
</evidence>
<feature type="compositionally biased region" description="Acidic residues" evidence="1">
    <location>
        <begin position="191"/>
        <end position="201"/>
    </location>
</feature>
<dbReference type="GO" id="GO:0048488">
    <property type="term" value="P:synaptic vesicle endocytosis"/>
    <property type="evidence" value="ECO:0007669"/>
    <property type="project" value="TreeGrafter"/>
</dbReference>
<protein>
    <recommendedName>
        <fullName evidence="3">C2 domain-containing protein</fullName>
    </recommendedName>
</protein>
<dbReference type="SUPFAM" id="SSF49562">
    <property type="entry name" value="C2 domain (Calcium/lipid-binding domain, CaLB)"/>
    <property type="match status" value="2"/>
</dbReference>
<organism evidence="4 5">
    <name type="scientific">Exaiptasia diaphana</name>
    <name type="common">Tropical sea anemone</name>
    <name type="synonym">Aiptasia pulchella</name>
    <dbReference type="NCBI Taxonomy" id="2652724"/>
    <lineage>
        <taxon>Eukaryota</taxon>
        <taxon>Metazoa</taxon>
        <taxon>Cnidaria</taxon>
        <taxon>Anthozoa</taxon>
        <taxon>Hexacorallia</taxon>
        <taxon>Actiniaria</taxon>
        <taxon>Aiptasiidae</taxon>
        <taxon>Exaiptasia</taxon>
    </lineage>
</organism>
<dbReference type="AlphaFoldDB" id="A0A913YM14"/>
<dbReference type="RefSeq" id="XP_028516068.1">
    <property type="nucleotide sequence ID" value="XM_028660267.1"/>
</dbReference>
<dbReference type="InterPro" id="IPR000008">
    <property type="entry name" value="C2_dom"/>
</dbReference>
<dbReference type="OrthoDB" id="67700at2759"/>
<dbReference type="OMA" id="MWSRTIS"/>
<evidence type="ECO:0000313" key="4">
    <source>
        <dbReference type="EnsemblMetazoa" id="XP_028516068.1"/>
    </source>
</evidence>
<name>A0A913YM14_EXADI</name>
<feature type="domain" description="C2" evidence="3">
    <location>
        <begin position="392"/>
        <end position="528"/>
    </location>
</feature>
<dbReference type="SMART" id="SM00239">
    <property type="entry name" value="C2"/>
    <property type="match status" value="2"/>
</dbReference>
<sequence>MWSRTISFVSHLVRRPNMMNRQTDFDPRRSKQNSSYVSRLIWQNTGITCFIALLIFPVLLGVAVGYLFVLAGVTTFKKLTGKNNNQCYKEEYQRIKVVLGEEVVESSFPDSVSLNVQDGGQDIHSQSTPPQKYYQHRIVNQNGQAHNGYVKSYSPQNGRKSQDSEDDKTHARHKEYRSADDSDSSTQASMEDNEEKTEDEEKESKRKLNSLMNKHNKAKIIYDSPSKVMNTSMESNSEVPSPDGGTGGELGRLRFALHYTAAKNELQVNVIKATNLPIYDNKEGINPYVKLCLLPQQFCWQRTQIIENNPDPVYNESFVISGFSKERLHDYTLRFCVVNYHDHFTEKYADDVIGDIYLPLSSLNTIENKPTYSISKWMNLQHVAATKPEPDELGEVCVSLCFRPISGRLIVTLTKVRGLPKMQLDRTDPYVKLSLYCDGVRLSKANTRVKRKTLNPVFNEKFNFNVNSDQISLTTVVLKVVNHYDVNYGSGGSGGMGQVVLGYNSLGSGQEQWNSMLESPSRHIEKWHKIYRDNSM</sequence>